<dbReference type="PANTHER" id="PTHR43991:SF12">
    <property type="entry name" value="WD REPEAT PROTEIN (AFU_ORTHOLOGUE AFUA_8G05640)"/>
    <property type="match status" value="1"/>
</dbReference>
<dbReference type="InterPro" id="IPR001680">
    <property type="entry name" value="WD40_rpt"/>
</dbReference>
<dbReference type="Pfam" id="PF00400">
    <property type="entry name" value="WD40"/>
    <property type="match status" value="1"/>
</dbReference>
<accession>A0A9N9FBJ6</accession>
<name>A0A9N9FBJ6_9GLOM</name>
<dbReference type="Pfam" id="PF10313">
    <property type="entry name" value="DUF2415"/>
    <property type="match status" value="1"/>
</dbReference>
<dbReference type="InterPro" id="IPR011044">
    <property type="entry name" value="Quino_amine_DH_bsu"/>
</dbReference>
<evidence type="ECO:0000313" key="3">
    <source>
        <dbReference type="Proteomes" id="UP000789396"/>
    </source>
</evidence>
<comment type="caution">
    <text evidence="2">The sequence shown here is derived from an EMBL/GenBank/DDBJ whole genome shotgun (WGS) entry which is preliminary data.</text>
</comment>
<gene>
    <name evidence="2" type="ORF">RFULGI_LOCUS3381</name>
</gene>
<dbReference type="Proteomes" id="UP000789396">
    <property type="component" value="Unassembled WGS sequence"/>
</dbReference>
<keyword evidence="3" id="KW-1185">Reference proteome</keyword>
<reference evidence="2" key="1">
    <citation type="submission" date="2021-06" db="EMBL/GenBank/DDBJ databases">
        <authorList>
            <person name="Kallberg Y."/>
            <person name="Tangrot J."/>
            <person name="Rosling A."/>
        </authorList>
    </citation>
    <scope>NUCLEOTIDE SEQUENCE</scope>
    <source>
        <strain evidence="2">IN212</strain>
    </source>
</reference>
<dbReference type="OrthoDB" id="20669at2759"/>
<sequence>MDIIESRTGGHNDKKSRIMDLATLKFIDTYDFQWPVNVYICEYFPLNNEASIFIYNFIPDKNLLCVVGDDTDTVVASADSGKNIATLKGHIDYSFACCWSPDGRVIATGNQGAVRSLHFSEDGRYLAMAEPADFVHIFDAHTFDRSQVIDLFGEIAGVTFTPDTDGLYIANADENYG</sequence>
<dbReference type="InterPro" id="IPR019417">
    <property type="entry name" value="DUF2415"/>
</dbReference>
<dbReference type="EMBL" id="CAJVPZ010002945">
    <property type="protein sequence ID" value="CAG8521722.1"/>
    <property type="molecule type" value="Genomic_DNA"/>
</dbReference>
<dbReference type="Gene3D" id="2.130.10.10">
    <property type="entry name" value="YVTN repeat-like/Quinoprotein amine dehydrogenase"/>
    <property type="match status" value="2"/>
</dbReference>
<evidence type="ECO:0000313" key="2">
    <source>
        <dbReference type="EMBL" id="CAG8521722.1"/>
    </source>
</evidence>
<dbReference type="PANTHER" id="PTHR43991">
    <property type="entry name" value="WD REPEAT PROTEIN (AFU_ORTHOLOGUE AFUA_8G05640)-RELATED"/>
    <property type="match status" value="1"/>
</dbReference>
<dbReference type="InterPro" id="IPR015943">
    <property type="entry name" value="WD40/YVTN_repeat-like_dom_sf"/>
</dbReference>
<feature type="non-terminal residue" evidence="2">
    <location>
        <position position="1"/>
    </location>
</feature>
<organism evidence="2 3">
    <name type="scientific">Racocetra fulgida</name>
    <dbReference type="NCBI Taxonomy" id="60492"/>
    <lineage>
        <taxon>Eukaryota</taxon>
        <taxon>Fungi</taxon>
        <taxon>Fungi incertae sedis</taxon>
        <taxon>Mucoromycota</taxon>
        <taxon>Glomeromycotina</taxon>
        <taxon>Glomeromycetes</taxon>
        <taxon>Diversisporales</taxon>
        <taxon>Gigasporaceae</taxon>
        <taxon>Racocetra</taxon>
    </lineage>
</organism>
<dbReference type="AlphaFoldDB" id="A0A9N9FBJ6"/>
<dbReference type="SUPFAM" id="SSF50969">
    <property type="entry name" value="YVTN repeat-like/Quinoprotein amine dehydrogenase"/>
    <property type="match status" value="1"/>
</dbReference>
<protein>
    <submittedName>
        <fullName evidence="2">2495_t:CDS:1</fullName>
    </submittedName>
</protein>
<proteinExistence type="predicted"/>
<evidence type="ECO:0000259" key="1">
    <source>
        <dbReference type="Pfam" id="PF10313"/>
    </source>
</evidence>
<feature type="domain" description="DUF2415" evidence="1">
    <location>
        <begin position="112"/>
        <end position="150"/>
    </location>
</feature>